<dbReference type="SUPFAM" id="SSF57716">
    <property type="entry name" value="Glucocorticoid receptor-like (DNA-binding domain)"/>
    <property type="match status" value="1"/>
</dbReference>
<evidence type="ECO:0000256" key="4">
    <source>
        <dbReference type="ARBA" id="ARBA00023015"/>
    </source>
</evidence>
<evidence type="ECO:0000259" key="10">
    <source>
        <dbReference type="PROSITE" id="PS51030"/>
    </source>
</evidence>
<keyword evidence="12" id="KW-1185">Reference proteome</keyword>
<dbReference type="Proteomes" id="UP000663879">
    <property type="component" value="Unassembled WGS sequence"/>
</dbReference>
<evidence type="ECO:0000256" key="2">
    <source>
        <dbReference type="ARBA" id="ARBA00022771"/>
    </source>
</evidence>
<evidence type="ECO:0000313" key="11">
    <source>
        <dbReference type="EMBL" id="CAF0847347.1"/>
    </source>
</evidence>
<dbReference type="Pfam" id="PF00105">
    <property type="entry name" value="zf-C4"/>
    <property type="match status" value="1"/>
</dbReference>
<dbReference type="SMART" id="SM00399">
    <property type="entry name" value="ZnF_C4"/>
    <property type="match status" value="1"/>
</dbReference>
<keyword evidence="5" id="KW-0238">DNA-binding</keyword>
<evidence type="ECO:0000256" key="7">
    <source>
        <dbReference type="ARBA" id="ARBA00023170"/>
    </source>
</evidence>
<dbReference type="InterPro" id="IPR013088">
    <property type="entry name" value="Znf_NHR/GATA"/>
</dbReference>
<accession>A0A813VWA5</accession>
<keyword evidence="6" id="KW-0804">Transcription</keyword>
<evidence type="ECO:0000256" key="6">
    <source>
        <dbReference type="ARBA" id="ARBA00023163"/>
    </source>
</evidence>
<dbReference type="GO" id="GO:0003700">
    <property type="term" value="F:DNA-binding transcription factor activity"/>
    <property type="evidence" value="ECO:0007669"/>
    <property type="project" value="InterPro"/>
</dbReference>
<keyword evidence="2" id="KW-0863">Zinc-finger</keyword>
<keyword evidence="3" id="KW-0862">Zinc</keyword>
<dbReference type="PROSITE" id="PS51030">
    <property type="entry name" value="NUCLEAR_REC_DBD_2"/>
    <property type="match status" value="1"/>
</dbReference>
<feature type="region of interest" description="Disordered" evidence="9">
    <location>
        <begin position="109"/>
        <end position="132"/>
    </location>
</feature>
<proteinExistence type="predicted"/>
<dbReference type="OrthoDB" id="10018779at2759"/>
<sequence>MEFVKVDRLYRELIKKLDKNSFRILVDYTRYISDEYEKDPDLIFELLRKDPESDPKENDQLDTSKKETSLNEDNSEKIEETSEKVEESLEEFESALESNSETTCAEKSQSESSFMLNPLKRQSSSNVSNKGRNGKRKKIELCAACKVDKSISNFYGVPTCSSCKSFFQKYYPIRDQFKCDNEHKCFKEGCIFKCKKCRIDNSIKSGLIYREKILPKPKNEKLASPEKPKDEKEIN</sequence>
<evidence type="ECO:0000256" key="1">
    <source>
        <dbReference type="ARBA" id="ARBA00022723"/>
    </source>
</evidence>
<evidence type="ECO:0000256" key="9">
    <source>
        <dbReference type="SAM" id="MobiDB-lite"/>
    </source>
</evidence>
<dbReference type="InterPro" id="IPR001628">
    <property type="entry name" value="Znf_hrmn_rcpt"/>
</dbReference>
<keyword evidence="8" id="KW-0539">Nucleus</keyword>
<evidence type="ECO:0000256" key="8">
    <source>
        <dbReference type="ARBA" id="ARBA00023242"/>
    </source>
</evidence>
<keyword evidence="4" id="KW-0805">Transcription regulation</keyword>
<evidence type="ECO:0000313" key="12">
    <source>
        <dbReference type="Proteomes" id="UP000663879"/>
    </source>
</evidence>
<keyword evidence="7" id="KW-0675">Receptor</keyword>
<protein>
    <recommendedName>
        <fullName evidence="10">Nuclear receptor domain-containing protein</fullName>
    </recommendedName>
</protein>
<dbReference type="GO" id="GO:0008270">
    <property type="term" value="F:zinc ion binding"/>
    <property type="evidence" value="ECO:0007669"/>
    <property type="project" value="UniProtKB-KW"/>
</dbReference>
<dbReference type="EMBL" id="CAJNOC010001235">
    <property type="protein sequence ID" value="CAF0847347.1"/>
    <property type="molecule type" value="Genomic_DNA"/>
</dbReference>
<reference evidence="11" key="1">
    <citation type="submission" date="2021-02" db="EMBL/GenBank/DDBJ databases">
        <authorList>
            <person name="Nowell W R."/>
        </authorList>
    </citation>
    <scope>NUCLEOTIDE SEQUENCE</scope>
    <source>
        <strain evidence="11">Ploen Becks lab</strain>
    </source>
</reference>
<comment type="caution">
    <text evidence="11">The sequence shown here is derived from an EMBL/GenBank/DDBJ whole genome shotgun (WGS) entry which is preliminary data.</text>
</comment>
<dbReference type="GO" id="GO:0043565">
    <property type="term" value="F:sequence-specific DNA binding"/>
    <property type="evidence" value="ECO:0007669"/>
    <property type="project" value="InterPro"/>
</dbReference>
<dbReference type="AlphaFoldDB" id="A0A813VWA5"/>
<name>A0A813VWA5_9BILA</name>
<evidence type="ECO:0000256" key="5">
    <source>
        <dbReference type="ARBA" id="ARBA00023125"/>
    </source>
</evidence>
<dbReference type="Gene3D" id="3.30.50.10">
    <property type="entry name" value="Erythroid Transcription Factor GATA-1, subunit A"/>
    <property type="match status" value="1"/>
</dbReference>
<feature type="compositionally biased region" description="Polar residues" evidence="9">
    <location>
        <begin position="109"/>
        <end position="131"/>
    </location>
</feature>
<evidence type="ECO:0000256" key="3">
    <source>
        <dbReference type="ARBA" id="ARBA00022833"/>
    </source>
</evidence>
<organism evidence="11 12">
    <name type="scientific">Brachionus calyciflorus</name>
    <dbReference type="NCBI Taxonomy" id="104777"/>
    <lineage>
        <taxon>Eukaryota</taxon>
        <taxon>Metazoa</taxon>
        <taxon>Spiralia</taxon>
        <taxon>Gnathifera</taxon>
        <taxon>Rotifera</taxon>
        <taxon>Eurotatoria</taxon>
        <taxon>Monogononta</taxon>
        <taxon>Pseudotrocha</taxon>
        <taxon>Ploima</taxon>
        <taxon>Brachionidae</taxon>
        <taxon>Brachionus</taxon>
    </lineage>
</organism>
<feature type="domain" description="Nuclear receptor" evidence="10">
    <location>
        <begin position="139"/>
        <end position="207"/>
    </location>
</feature>
<gene>
    <name evidence="11" type="ORF">OXX778_LOCUS8769</name>
</gene>
<feature type="region of interest" description="Disordered" evidence="9">
    <location>
        <begin position="49"/>
        <end position="84"/>
    </location>
</feature>
<keyword evidence="1" id="KW-0479">Metal-binding</keyword>